<sequence length="115" mass="12573">MLAGEDDGIGEDDTGIGGGDALQRERREVISVWSVGRLVNNESSYSFNLIAKVIIGRPLSMITLTTLPFLNLSLNGFTGELPLLTGSCAILDLSNNKFEENLTRILKWGNIDYLN</sequence>
<dbReference type="EnsemblPlants" id="KEH19806">
    <property type="protein sequence ID" value="KEH19806"/>
    <property type="gene ID" value="MTR_8g468790"/>
</dbReference>
<protein>
    <submittedName>
        <fullName evidence="2 3">Uncharacterized protein</fullName>
    </submittedName>
</protein>
<evidence type="ECO:0000313" key="3">
    <source>
        <dbReference type="EnsemblPlants" id="KEH19806"/>
    </source>
</evidence>
<dbReference type="EMBL" id="CM001224">
    <property type="protein sequence ID" value="KEH19806.1"/>
    <property type="molecule type" value="Genomic_DNA"/>
</dbReference>
<evidence type="ECO:0000313" key="4">
    <source>
        <dbReference type="Proteomes" id="UP000002051"/>
    </source>
</evidence>
<evidence type="ECO:0000256" key="1">
    <source>
        <dbReference type="SAM" id="MobiDB-lite"/>
    </source>
</evidence>
<dbReference type="HOGENOM" id="CLU_2112554_0_0_1"/>
<dbReference type="Proteomes" id="UP000002051">
    <property type="component" value="Chromosome 8"/>
</dbReference>
<reference evidence="3" key="3">
    <citation type="submission" date="2015-04" db="UniProtKB">
        <authorList>
            <consortium name="EnsemblPlants"/>
        </authorList>
    </citation>
    <scope>IDENTIFICATION</scope>
    <source>
        <strain evidence="3">cv. Jemalong A17</strain>
    </source>
</reference>
<reference evidence="2 4" key="2">
    <citation type="journal article" date="2014" name="BMC Genomics">
        <title>An improved genome release (version Mt4.0) for the model legume Medicago truncatula.</title>
        <authorList>
            <person name="Tang H."/>
            <person name="Krishnakumar V."/>
            <person name="Bidwell S."/>
            <person name="Rosen B."/>
            <person name="Chan A."/>
            <person name="Zhou S."/>
            <person name="Gentzbittel L."/>
            <person name="Childs K.L."/>
            <person name="Yandell M."/>
            <person name="Gundlach H."/>
            <person name="Mayer K.F."/>
            <person name="Schwartz D.C."/>
            <person name="Town C.D."/>
        </authorList>
    </citation>
    <scope>GENOME REANNOTATION</scope>
    <source>
        <strain evidence="2">A17</strain>
        <strain evidence="3 4">cv. Jemalong A17</strain>
    </source>
</reference>
<feature type="compositionally biased region" description="Acidic residues" evidence="1">
    <location>
        <begin position="1"/>
        <end position="14"/>
    </location>
</feature>
<accession>A0A072TRH7</accession>
<dbReference type="STRING" id="3880.A0A072TRH7"/>
<keyword evidence="4" id="KW-1185">Reference proteome</keyword>
<evidence type="ECO:0000313" key="2">
    <source>
        <dbReference type="EMBL" id="KEH19806.1"/>
    </source>
</evidence>
<gene>
    <name evidence="2" type="ordered locus">MTR_8g468790</name>
</gene>
<organism evidence="2 4">
    <name type="scientific">Medicago truncatula</name>
    <name type="common">Barrel medic</name>
    <name type="synonym">Medicago tribuloides</name>
    <dbReference type="NCBI Taxonomy" id="3880"/>
    <lineage>
        <taxon>Eukaryota</taxon>
        <taxon>Viridiplantae</taxon>
        <taxon>Streptophyta</taxon>
        <taxon>Embryophyta</taxon>
        <taxon>Tracheophyta</taxon>
        <taxon>Spermatophyta</taxon>
        <taxon>Magnoliopsida</taxon>
        <taxon>eudicotyledons</taxon>
        <taxon>Gunneridae</taxon>
        <taxon>Pentapetalae</taxon>
        <taxon>rosids</taxon>
        <taxon>fabids</taxon>
        <taxon>Fabales</taxon>
        <taxon>Fabaceae</taxon>
        <taxon>Papilionoideae</taxon>
        <taxon>50 kb inversion clade</taxon>
        <taxon>NPAAA clade</taxon>
        <taxon>Hologalegina</taxon>
        <taxon>IRL clade</taxon>
        <taxon>Trifolieae</taxon>
        <taxon>Medicago</taxon>
    </lineage>
</organism>
<reference evidence="2 4" key="1">
    <citation type="journal article" date="2011" name="Nature">
        <title>The Medicago genome provides insight into the evolution of rhizobial symbioses.</title>
        <authorList>
            <person name="Young N.D."/>
            <person name="Debelle F."/>
            <person name="Oldroyd G.E."/>
            <person name="Geurts R."/>
            <person name="Cannon S.B."/>
            <person name="Udvardi M.K."/>
            <person name="Benedito V.A."/>
            <person name="Mayer K.F."/>
            <person name="Gouzy J."/>
            <person name="Schoof H."/>
            <person name="Van de Peer Y."/>
            <person name="Proost S."/>
            <person name="Cook D.R."/>
            <person name="Meyers B.C."/>
            <person name="Spannagl M."/>
            <person name="Cheung F."/>
            <person name="De Mita S."/>
            <person name="Krishnakumar V."/>
            <person name="Gundlach H."/>
            <person name="Zhou S."/>
            <person name="Mudge J."/>
            <person name="Bharti A.K."/>
            <person name="Murray J.D."/>
            <person name="Naoumkina M.A."/>
            <person name="Rosen B."/>
            <person name="Silverstein K.A."/>
            <person name="Tang H."/>
            <person name="Rombauts S."/>
            <person name="Zhao P.X."/>
            <person name="Zhou P."/>
            <person name="Barbe V."/>
            <person name="Bardou P."/>
            <person name="Bechner M."/>
            <person name="Bellec A."/>
            <person name="Berger A."/>
            <person name="Berges H."/>
            <person name="Bidwell S."/>
            <person name="Bisseling T."/>
            <person name="Choisne N."/>
            <person name="Couloux A."/>
            <person name="Denny R."/>
            <person name="Deshpande S."/>
            <person name="Dai X."/>
            <person name="Doyle J.J."/>
            <person name="Dudez A.M."/>
            <person name="Farmer A.D."/>
            <person name="Fouteau S."/>
            <person name="Franken C."/>
            <person name="Gibelin C."/>
            <person name="Gish J."/>
            <person name="Goldstein S."/>
            <person name="Gonzalez A.J."/>
            <person name="Green P.J."/>
            <person name="Hallab A."/>
            <person name="Hartog M."/>
            <person name="Hua A."/>
            <person name="Humphray S.J."/>
            <person name="Jeong D.H."/>
            <person name="Jing Y."/>
            <person name="Jocker A."/>
            <person name="Kenton S.M."/>
            <person name="Kim D.J."/>
            <person name="Klee K."/>
            <person name="Lai H."/>
            <person name="Lang C."/>
            <person name="Lin S."/>
            <person name="Macmil S.L."/>
            <person name="Magdelenat G."/>
            <person name="Matthews L."/>
            <person name="McCorrison J."/>
            <person name="Monaghan E.L."/>
            <person name="Mun J.H."/>
            <person name="Najar F.Z."/>
            <person name="Nicholson C."/>
            <person name="Noirot C."/>
            <person name="O'Bleness M."/>
            <person name="Paule C.R."/>
            <person name="Poulain J."/>
            <person name="Prion F."/>
            <person name="Qin B."/>
            <person name="Qu C."/>
            <person name="Retzel E.F."/>
            <person name="Riddle C."/>
            <person name="Sallet E."/>
            <person name="Samain S."/>
            <person name="Samson N."/>
            <person name="Sanders I."/>
            <person name="Saurat O."/>
            <person name="Scarpelli C."/>
            <person name="Schiex T."/>
            <person name="Segurens B."/>
            <person name="Severin A.J."/>
            <person name="Sherrier D.J."/>
            <person name="Shi R."/>
            <person name="Sims S."/>
            <person name="Singer S.R."/>
            <person name="Sinharoy S."/>
            <person name="Sterck L."/>
            <person name="Viollet A."/>
            <person name="Wang B.B."/>
            <person name="Wang K."/>
            <person name="Wang M."/>
            <person name="Wang X."/>
            <person name="Warfsmann J."/>
            <person name="Weissenbach J."/>
            <person name="White D.D."/>
            <person name="White J.D."/>
            <person name="Wiley G.B."/>
            <person name="Wincker P."/>
            <person name="Xing Y."/>
            <person name="Yang L."/>
            <person name="Yao Z."/>
            <person name="Ying F."/>
            <person name="Zhai J."/>
            <person name="Zhou L."/>
            <person name="Zuber A."/>
            <person name="Denarie J."/>
            <person name="Dixon R.A."/>
            <person name="May G.D."/>
            <person name="Schwartz D.C."/>
            <person name="Rogers J."/>
            <person name="Quetier F."/>
            <person name="Town C.D."/>
            <person name="Roe B.A."/>
        </authorList>
    </citation>
    <scope>NUCLEOTIDE SEQUENCE [LARGE SCALE GENOMIC DNA]</scope>
    <source>
        <strain evidence="2">A17</strain>
        <strain evidence="3 4">cv. Jemalong A17</strain>
    </source>
</reference>
<name>A0A072TRH7_MEDTR</name>
<feature type="region of interest" description="Disordered" evidence="1">
    <location>
        <begin position="1"/>
        <end position="21"/>
    </location>
</feature>
<proteinExistence type="predicted"/>
<dbReference type="AlphaFoldDB" id="A0A072TRH7"/>